<evidence type="ECO:0000313" key="4">
    <source>
        <dbReference type="EMBL" id="QIE55842.1"/>
    </source>
</evidence>
<dbReference type="EMBL" id="CP049056">
    <property type="protein sequence ID" value="QIE55842.1"/>
    <property type="molecule type" value="Genomic_DNA"/>
</dbReference>
<evidence type="ECO:0000256" key="1">
    <source>
        <dbReference type="SAM" id="MobiDB-lite"/>
    </source>
</evidence>
<feature type="domain" description="PHB accumulation regulatory" evidence="2">
    <location>
        <begin position="83"/>
        <end position="122"/>
    </location>
</feature>
<sequence>MAAAKDAASNGAGGDDPVVIKKYANRRLYNTARSSYVTLDHLAAMVREGQDFIVRDAKSGDDITRSVLTQIIFEEETKGASMLPTNFLRRIISLYGDSLQSVVPGYLEASMETFTRNQEQMREHATRLFGAAPAIEKFEAMTRQNMELFSQAMRMFSPFPQEIGGARKAEPGEDSAPSSSASGELGALKDQLAQMQAQLDKLARKS</sequence>
<evidence type="ECO:0000259" key="2">
    <source>
        <dbReference type="Pfam" id="PF05233"/>
    </source>
</evidence>
<dbReference type="InterPro" id="IPR010134">
    <property type="entry name" value="PHA_reg_PhaR"/>
</dbReference>
<feature type="domain" description="PHA accumulation regulator DNA-binding N-terminal" evidence="3">
    <location>
        <begin position="19"/>
        <end position="79"/>
    </location>
</feature>
<organism evidence="4 5">
    <name type="scientific">Pikeienuella piscinae</name>
    <dbReference type="NCBI Taxonomy" id="2748098"/>
    <lineage>
        <taxon>Bacteria</taxon>
        <taxon>Pseudomonadati</taxon>
        <taxon>Pseudomonadota</taxon>
        <taxon>Alphaproteobacteria</taxon>
        <taxon>Rhodobacterales</taxon>
        <taxon>Paracoccaceae</taxon>
        <taxon>Pikeienuella</taxon>
    </lineage>
</organism>
<accession>A0A7L5BVQ4</accession>
<evidence type="ECO:0000259" key="3">
    <source>
        <dbReference type="Pfam" id="PF07879"/>
    </source>
</evidence>
<dbReference type="NCBIfam" id="TIGR01848">
    <property type="entry name" value="PHA_reg_PhaR"/>
    <property type="match status" value="1"/>
</dbReference>
<dbReference type="InterPro" id="IPR012909">
    <property type="entry name" value="PHA_DNA-bd_N"/>
</dbReference>
<dbReference type="GO" id="GO:0006355">
    <property type="term" value="P:regulation of DNA-templated transcription"/>
    <property type="evidence" value="ECO:0007669"/>
    <property type="project" value="InterPro"/>
</dbReference>
<dbReference type="AlphaFoldDB" id="A0A7L5BVQ4"/>
<protein>
    <submittedName>
        <fullName evidence="4">Polyhydroxyalkanoate synthesis repressor PhaR</fullName>
    </submittedName>
</protein>
<dbReference type="Pfam" id="PF05233">
    <property type="entry name" value="PHB_acc"/>
    <property type="match status" value="1"/>
</dbReference>
<dbReference type="RefSeq" id="WP_165098276.1">
    <property type="nucleotide sequence ID" value="NZ_CP049056.1"/>
</dbReference>
<dbReference type="KEGG" id="hdh:G5B40_10495"/>
<evidence type="ECO:0000313" key="5">
    <source>
        <dbReference type="Proteomes" id="UP000503336"/>
    </source>
</evidence>
<dbReference type="Pfam" id="PF07879">
    <property type="entry name" value="PHB_acc_N"/>
    <property type="match status" value="1"/>
</dbReference>
<keyword evidence="5" id="KW-1185">Reference proteome</keyword>
<feature type="region of interest" description="Disordered" evidence="1">
    <location>
        <begin position="162"/>
        <end position="190"/>
    </location>
</feature>
<dbReference type="InterPro" id="IPR007897">
    <property type="entry name" value="PHB_accumulat"/>
</dbReference>
<reference evidence="4 5" key="1">
    <citation type="submission" date="2020-02" db="EMBL/GenBank/DDBJ databases">
        <title>complete genome sequence of Rhodobacteraceae bacterium.</title>
        <authorList>
            <person name="Park J."/>
            <person name="Kim Y.-S."/>
            <person name="Kim K.-H."/>
        </authorList>
    </citation>
    <scope>NUCLEOTIDE SEQUENCE [LARGE SCALE GENOMIC DNA]</scope>
    <source>
        <strain evidence="4 5">RR4-56</strain>
    </source>
</reference>
<name>A0A7L5BVQ4_9RHOB</name>
<gene>
    <name evidence="4" type="primary">phaR</name>
    <name evidence="4" type="ORF">G5B40_10495</name>
</gene>
<proteinExistence type="predicted"/>
<dbReference type="Proteomes" id="UP000503336">
    <property type="component" value="Chromosome"/>
</dbReference>